<feature type="compositionally biased region" description="Gly residues" evidence="5">
    <location>
        <begin position="200"/>
        <end position="222"/>
    </location>
</feature>
<dbReference type="InterPro" id="IPR001647">
    <property type="entry name" value="HTH_TetR"/>
</dbReference>
<dbReference type="KEGG" id="slia:HA039_18315"/>
<evidence type="ECO:0000256" key="1">
    <source>
        <dbReference type="ARBA" id="ARBA00023015"/>
    </source>
</evidence>
<dbReference type="Proteomes" id="UP000501179">
    <property type="component" value="Chromosome"/>
</dbReference>
<dbReference type="PANTHER" id="PTHR30055:SF234">
    <property type="entry name" value="HTH-TYPE TRANSCRIPTIONAL REGULATOR BETI"/>
    <property type="match status" value="1"/>
</dbReference>
<dbReference type="InterPro" id="IPR036271">
    <property type="entry name" value="Tet_transcr_reg_TetR-rel_C_sf"/>
</dbReference>
<protein>
    <submittedName>
        <fullName evidence="7">Helix-turn-helix transcriptional regulator</fullName>
    </submittedName>
</protein>
<evidence type="ECO:0000256" key="5">
    <source>
        <dbReference type="SAM" id="MobiDB-lite"/>
    </source>
</evidence>
<dbReference type="InterPro" id="IPR050109">
    <property type="entry name" value="HTH-type_TetR-like_transc_reg"/>
</dbReference>
<evidence type="ECO:0000259" key="6">
    <source>
        <dbReference type="PROSITE" id="PS50977"/>
    </source>
</evidence>
<dbReference type="SUPFAM" id="SSF48498">
    <property type="entry name" value="Tetracyclin repressor-like, C-terminal domain"/>
    <property type="match status" value="1"/>
</dbReference>
<organism evidence="7 8">
    <name type="scientific">Streptomyces liangshanensis</name>
    <dbReference type="NCBI Taxonomy" id="2717324"/>
    <lineage>
        <taxon>Bacteria</taxon>
        <taxon>Bacillati</taxon>
        <taxon>Actinomycetota</taxon>
        <taxon>Actinomycetes</taxon>
        <taxon>Kitasatosporales</taxon>
        <taxon>Streptomycetaceae</taxon>
        <taxon>Streptomyces</taxon>
    </lineage>
</organism>
<dbReference type="PANTHER" id="PTHR30055">
    <property type="entry name" value="HTH-TYPE TRANSCRIPTIONAL REGULATOR RUTR"/>
    <property type="match status" value="1"/>
</dbReference>
<dbReference type="Pfam" id="PF00440">
    <property type="entry name" value="TetR_N"/>
    <property type="match status" value="1"/>
</dbReference>
<evidence type="ECO:0000256" key="3">
    <source>
        <dbReference type="ARBA" id="ARBA00023163"/>
    </source>
</evidence>
<dbReference type="PROSITE" id="PS50977">
    <property type="entry name" value="HTH_TETR_2"/>
    <property type="match status" value="1"/>
</dbReference>
<keyword evidence="2 4" id="KW-0238">DNA-binding</keyword>
<feature type="domain" description="HTH tetR-type" evidence="6">
    <location>
        <begin position="34"/>
        <end position="93"/>
    </location>
</feature>
<accession>A0A6G9H147</accession>
<keyword evidence="8" id="KW-1185">Reference proteome</keyword>
<feature type="DNA-binding region" description="H-T-H motif" evidence="4">
    <location>
        <begin position="56"/>
        <end position="75"/>
    </location>
</feature>
<reference evidence="7 8" key="1">
    <citation type="submission" date="2020-03" db="EMBL/GenBank/DDBJ databases">
        <title>A novel species.</title>
        <authorList>
            <person name="Gao J."/>
        </authorList>
    </citation>
    <scope>NUCLEOTIDE SEQUENCE [LARGE SCALE GENOMIC DNA]</scope>
    <source>
        <strain evidence="7 8">QMT-12</strain>
    </source>
</reference>
<dbReference type="GO" id="GO:0000976">
    <property type="term" value="F:transcription cis-regulatory region binding"/>
    <property type="evidence" value="ECO:0007669"/>
    <property type="project" value="TreeGrafter"/>
</dbReference>
<dbReference type="Pfam" id="PF21597">
    <property type="entry name" value="TetR_C_43"/>
    <property type="match status" value="1"/>
</dbReference>
<evidence type="ECO:0000313" key="7">
    <source>
        <dbReference type="EMBL" id="QIQ04009.1"/>
    </source>
</evidence>
<gene>
    <name evidence="7" type="ORF">HA039_18315</name>
</gene>
<evidence type="ECO:0000256" key="4">
    <source>
        <dbReference type="PROSITE-ProRule" id="PRU00335"/>
    </source>
</evidence>
<proteinExistence type="predicted"/>
<name>A0A6G9H147_9ACTN</name>
<dbReference type="EMBL" id="CP050177">
    <property type="protein sequence ID" value="QIQ04009.1"/>
    <property type="molecule type" value="Genomic_DNA"/>
</dbReference>
<feature type="region of interest" description="Disordered" evidence="5">
    <location>
        <begin position="190"/>
        <end position="269"/>
    </location>
</feature>
<keyword evidence="3" id="KW-0804">Transcription</keyword>
<keyword evidence="1" id="KW-0805">Transcription regulation</keyword>
<dbReference type="Gene3D" id="1.10.357.10">
    <property type="entry name" value="Tetracycline Repressor, domain 2"/>
    <property type="match status" value="2"/>
</dbReference>
<evidence type="ECO:0000313" key="8">
    <source>
        <dbReference type="Proteomes" id="UP000501179"/>
    </source>
</evidence>
<dbReference type="AlphaFoldDB" id="A0A6G9H147"/>
<dbReference type="GO" id="GO:0003700">
    <property type="term" value="F:DNA-binding transcription factor activity"/>
    <property type="evidence" value="ECO:0007669"/>
    <property type="project" value="TreeGrafter"/>
</dbReference>
<dbReference type="InterPro" id="IPR009057">
    <property type="entry name" value="Homeodomain-like_sf"/>
</dbReference>
<dbReference type="PRINTS" id="PR00455">
    <property type="entry name" value="HTHTETR"/>
</dbReference>
<dbReference type="SUPFAM" id="SSF46689">
    <property type="entry name" value="Homeodomain-like"/>
    <property type="match status" value="1"/>
</dbReference>
<dbReference type="InterPro" id="IPR049445">
    <property type="entry name" value="TetR_SbtR-like_C"/>
</dbReference>
<evidence type="ECO:0000256" key="2">
    <source>
        <dbReference type="ARBA" id="ARBA00023125"/>
    </source>
</evidence>
<sequence>MHIQDSHWQAAVVSDGEGRLGAGGRSAPLRVDAQRNLEHVLRAAREVFGELGYGAPMEDVARRARVGVGTVYRRFPSKDVLVRRIAEEETSRLTDQARTALGQEEEPWSALSRFLRTSVASGAGRLLPPQVLRVGVDADDPVGGRGVAPGVGSGSGSGVASVAGSGVASGVAPGAGGLGFEGEAGALGQASEAGARGREAGAGGFGHEAGVGGLGHEAGGLGQASDAGSRGQAAEAGVRGGHEAAAGSRGHEGSAGIRGGHEAAAGAHGQAAEARVPQQRQAGQPDLRVVGQRLTVDDLDDPGAVELLEVVGQLVERAREAGELRVDVTVADVLLVIATAAPSLPDAAQQAAASARLLDILLEGLRSRPV</sequence>